<dbReference type="InterPro" id="IPR036162">
    <property type="entry name" value="Resolvase-like_N_sf"/>
</dbReference>
<dbReference type="Gene3D" id="3.90.1750.20">
    <property type="entry name" value="Putative Large Serine Recombinase, Chain B, Domain 2"/>
    <property type="match status" value="1"/>
</dbReference>
<feature type="domain" description="Recombinase" evidence="2">
    <location>
        <begin position="131"/>
        <end position="223"/>
    </location>
</feature>
<dbReference type="Gene3D" id="3.40.50.1390">
    <property type="entry name" value="Resolvase, N-terminal catalytic domain"/>
    <property type="match status" value="1"/>
</dbReference>
<gene>
    <name evidence="3" type="ORF">A3G64_03235</name>
</gene>
<dbReference type="STRING" id="1798653.A3G64_03235"/>
<protein>
    <recommendedName>
        <fullName evidence="5">Resolvase/invertase-type recombinase catalytic domain-containing protein</fullName>
    </recommendedName>
</protein>
<dbReference type="GO" id="GO:0003677">
    <property type="term" value="F:DNA binding"/>
    <property type="evidence" value="ECO:0007669"/>
    <property type="project" value="InterPro"/>
</dbReference>
<evidence type="ECO:0000313" key="3">
    <source>
        <dbReference type="EMBL" id="OGZ01993.1"/>
    </source>
</evidence>
<reference evidence="3 4" key="1">
    <citation type="journal article" date="2016" name="Nat. Commun.">
        <title>Thousands of microbial genomes shed light on interconnected biogeochemical processes in an aquifer system.</title>
        <authorList>
            <person name="Anantharaman K."/>
            <person name="Brown C.T."/>
            <person name="Hug L.A."/>
            <person name="Sharon I."/>
            <person name="Castelle C.J."/>
            <person name="Probst A.J."/>
            <person name="Thomas B.C."/>
            <person name="Singh A."/>
            <person name="Wilkins M.J."/>
            <person name="Karaoz U."/>
            <person name="Brodie E.L."/>
            <person name="Williams K.H."/>
            <person name="Hubbard S.S."/>
            <person name="Banfield J.F."/>
        </authorList>
    </citation>
    <scope>NUCLEOTIDE SEQUENCE [LARGE SCALE GENOMIC DNA]</scope>
</reference>
<dbReference type="SMART" id="SM00857">
    <property type="entry name" value="Resolvase"/>
    <property type="match status" value="1"/>
</dbReference>
<dbReference type="CDD" id="cd00338">
    <property type="entry name" value="Ser_Recombinase"/>
    <property type="match status" value="1"/>
</dbReference>
<sequence length="223" mass="25807">MTLFAERQELFIRRFYKDEAESGVEENRRELRKLLRDCRAGRVGRVIIPSLDRLSRDVRLAENLFHEFEKCGVQVLIADMPTYNGKDRKDVLIRQIREAIAEENRKDIIERLWKGRQERVRRGLPPGGNVPYGYQRNGKRLVADEAEAEIIRAIFELREEGLSGSLIAAALNGKGFGRRNSKPWTQRQVAEIISRRAFYRHGVLRYGDATGQNETLALVEERA</sequence>
<comment type="caution">
    <text evidence="3">The sequence shown here is derived from an EMBL/GenBank/DDBJ whole genome shotgun (WGS) entry which is preliminary data.</text>
</comment>
<name>A0A1G2CKR9_9BACT</name>
<dbReference type="PANTHER" id="PTHR30461">
    <property type="entry name" value="DNA-INVERTASE FROM LAMBDOID PROPHAGE"/>
    <property type="match status" value="1"/>
</dbReference>
<dbReference type="SUPFAM" id="SSF53041">
    <property type="entry name" value="Resolvase-like"/>
    <property type="match status" value="1"/>
</dbReference>
<proteinExistence type="predicted"/>
<dbReference type="InterPro" id="IPR011109">
    <property type="entry name" value="DNA_bind_recombinase_dom"/>
</dbReference>
<evidence type="ECO:0000259" key="2">
    <source>
        <dbReference type="PROSITE" id="PS51737"/>
    </source>
</evidence>
<organism evidence="3 4">
    <name type="scientific">Candidatus Liptonbacteria bacterium RIFCSPLOWO2_12_FULL_60_15</name>
    <dbReference type="NCBI Taxonomy" id="1798653"/>
    <lineage>
        <taxon>Bacteria</taxon>
        <taxon>Candidatus Liptoniibacteriota</taxon>
    </lineage>
</organism>
<dbReference type="EMBL" id="MHLD01000032">
    <property type="protein sequence ID" value="OGZ01993.1"/>
    <property type="molecule type" value="Genomic_DNA"/>
</dbReference>
<dbReference type="AlphaFoldDB" id="A0A1G2CKR9"/>
<dbReference type="Proteomes" id="UP000179281">
    <property type="component" value="Unassembled WGS sequence"/>
</dbReference>
<dbReference type="Pfam" id="PF07508">
    <property type="entry name" value="Recombinase"/>
    <property type="match status" value="1"/>
</dbReference>
<dbReference type="InterPro" id="IPR038109">
    <property type="entry name" value="DNA_bind_recomb_sf"/>
</dbReference>
<evidence type="ECO:0000259" key="1">
    <source>
        <dbReference type="PROSITE" id="PS51736"/>
    </source>
</evidence>
<dbReference type="GO" id="GO:0000150">
    <property type="term" value="F:DNA strand exchange activity"/>
    <property type="evidence" value="ECO:0007669"/>
    <property type="project" value="InterPro"/>
</dbReference>
<evidence type="ECO:0008006" key="5">
    <source>
        <dbReference type="Google" id="ProtNLM"/>
    </source>
</evidence>
<feature type="domain" description="Resolvase/invertase-type recombinase catalytic" evidence="1">
    <location>
        <begin position="1"/>
        <end position="123"/>
    </location>
</feature>
<dbReference type="InterPro" id="IPR006119">
    <property type="entry name" value="Resolv_N"/>
</dbReference>
<accession>A0A1G2CKR9</accession>
<dbReference type="PROSITE" id="PS51736">
    <property type="entry name" value="RECOMBINASES_3"/>
    <property type="match status" value="1"/>
</dbReference>
<dbReference type="Pfam" id="PF00239">
    <property type="entry name" value="Resolvase"/>
    <property type="match status" value="1"/>
</dbReference>
<dbReference type="PROSITE" id="PS51737">
    <property type="entry name" value="RECOMBINASE_DNA_BIND"/>
    <property type="match status" value="1"/>
</dbReference>
<evidence type="ECO:0000313" key="4">
    <source>
        <dbReference type="Proteomes" id="UP000179281"/>
    </source>
</evidence>
<dbReference type="PANTHER" id="PTHR30461:SF23">
    <property type="entry name" value="DNA RECOMBINASE-RELATED"/>
    <property type="match status" value="1"/>
</dbReference>
<dbReference type="InterPro" id="IPR050639">
    <property type="entry name" value="SSR_resolvase"/>
</dbReference>